<proteinExistence type="inferred from homology"/>
<evidence type="ECO:0000313" key="3">
    <source>
        <dbReference type="EMBL" id="PWI65784.1"/>
    </source>
</evidence>
<dbReference type="AlphaFoldDB" id="A0A2U3DU85"/>
<dbReference type="CDD" id="cd02440">
    <property type="entry name" value="AdoMet_MTases"/>
    <property type="match status" value="1"/>
</dbReference>
<name>A0A2U3DU85_PURLI</name>
<dbReference type="InterPro" id="IPR029063">
    <property type="entry name" value="SAM-dependent_MTases_sf"/>
</dbReference>
<accession>A0A2U3DU85</accession>
<reference evidence="3 4" key="1">
    <citation type="journal article" date="2016" name="Front. Microbiol.">
        <title>Genome and transcriptome sequences reveal the specific parasitism of the nematophagous Purpureocillium lilacinum 36-1.</title>
        <authorList>
            <person name="Xie J."/>
            <person name="Li S."/>
            <person name="Mo C."/>
            <person name="Xiao X."/>
            <person name="Peng D."/>
            <person name="Wang G."/>
            <person name="Xiao Y."/>
        </authorList>
    </citation>
    <scope>NUCLEOTIDE SEQUENCE [LARGE SCALE GENOMIC DNA]</scope>
    <source>
        <strain evidence="3 4">36-1</strain>
    </source>
</reference>
<organism evidence="3 4">
    <name type="scientific">Purpureocillium lilacinum</name>
    <name type="common">Paecilomyces lilacinus</name>
    <dbReference type="NCBI Taxonomy" id="33203"/>
    <lineage>
        <taxon>Eukaryota</taxon>
        <taxon>Fungi</taxon>
        <taxon>Dikarya</taxon>
        <taxon>Ascomycota</taxon>
        <taxon>Pezizomycotina</taxon>
        <taxon>Sordariomycetes</taxon>
        <taxon>Hypocreomycetidae</taxon>
        <taxon>Hypocreales</taxon>
        <taxon>Ophiocordycipitaceae</taxon>
        <taxon>Purpureocillium</taxon>
    </lineage>
</organism>
<evidence type="ECO:0000259" key="2">
    <source>
        <dbReference type="Pfam" id="PF13649"/>
    </source>
</evidence>
<gene>
    <name evidence="3" type="ORF">PCL_06755</name>
</gene>
<protein>
    <recommendedName>
        <fullName evidence="2">Methyltransferase domain-containing protein</fullName>
    </recommendedName>
</protein>
<sequence>MAQTYGAPGPIGSSAASAALTQLDAYTRDTRKATGRGVSGGGARYGSGGVESLGGVDNGTDLWPAPGGVVPAPLLHRGTGAWVDMSTSLDMDVWARTTGGTTIMSQLARAYALNDVSATRSLYDEWASTYDKEMAEATQDYVGPALASTYTLKCVGVDNISKARILDAGCGTGLVGVHLAKLGAKNVDGIDLSPGMLDIARRAGVYQELETADLTKPLSHKDGQYQAVVCIGTFTQGHVGPSAFDEFVRVVEKGGYIISTVLGSIWSSGGYEAKVASLAEDGKVKVLSAELEDYRRGAGVQAYMVVLQVL</sequence>
<evidence type="ECO:0000313" key="4">
    <source>
        <dbReference type="Proteomes" id="UP000245956"/>
    </source>
</evidence>
<dbReference type="Proteomes" id="UP000245956">
    <property type="component" value="Unassembled WGS sequence"/>
</dbReference>
<comment type="similarity">
    <text evidence="1">Belongs to the methyltransferase superfamily. LaeA methyltransferase family.</text>
</comment>
<dbReference type="InterPro" id="IPR041698">
    <property type="entry name" value="Methyltransf_25"/>
</dbReference>
<dbReference type="Pfam" id="PF13649">
    <property type="entry name" value="Methyltransf_25"/>
    <property type="match status" value="1"/>
</dbReference>
<feature type="domain" description="Methyltransferase" evidence="2">
    <location>
        <begin position="165"/>
        <end position="255"/>
    </location>
</feature>
<dbReference type="PANTHER" id="PTHR43591:SF110">
    <property type="entry name" value="RHODANESE DOMAIN-CONTAINING PROTEIN"/>
    <property type="match status" value="1"/>
</dbReference>
<dbReference type="Gene3D" id="3.40.50.150">
    <property type="entry name" value="Vaccinia Virus protein VP39"/>
    <property type="match status" value="1"/>
</dbReference>
<dbReference type="SUPFAM" id="SSF53335">
    <property type="entry name" value="S-adenosyl-L-methionine-dependent methyltransferases"/>
    <property type="match status" value="1"/>
</dbReference>
<dbReference type="PANTHER" id="PTHR43591">
    <property type="entry name" value="METHYLTRANSFERASE"/>
    <property type="match status" value="1"/>
</dbReference>
<dbReference type="EMBL" id="LCWV01000030">
    <property type="protein sequence ID" value="PWI65784.1"/>
    <property type="molecule type" value="Genomic_DNA"/>
</dbReference>
<evidence type="ECO:0000256" key="1">
    <source>
        <dbReference type="ARBA" id="ARBA00038158"/>
    </source>
</evidence>
<comment type="caution">
    <text evidence="3">The sequence shown here is derived from an EMBL/GenBank/DDBJ whole genome shotgun (WGS) entry which is preliminary data.</text>
</comment>